<dbReference type="KEGG" id="pfb:VO64_1817"/>
<protein>
    <recommendedName>
        <fullName evidence="1">Transposase IS66 central domain-containing protein</fullName>
    </recommendedName>
</protein>
<dbReference type="Proteomes" id="UP000033099">
    <property type="component" value="Chromosome"/>
</dbReference>
<feature type="domain" description="Transposase IS66 central" evidence="1">
    <location>
        <begin position="1"/>
        <end position="46"/>
    </location>
</feature>
<evidence type="ECO:0000313" key="2">
    <source>
        <dbReference type="EMBL" id="AKA82363.1"/>
    </source>
</evidence>
<dbReference type="InterPro" id="IPR004291">
    <property type="entry name" value="Transposase_IS66_central"/>
</dbReference>
<name>A0AAU8TIC2_9PSED</name>
<dbReference type="EMBL" id="CP011117">
    <property type="protein sequence ID" value="AKA82363.1"/>
    <property type="molecule type" value="Genomic_DNA"/>
</dbReference>
<gene>
    <name evidence="2" type="ORF">VO64_1817</name>
</gene>
<organism evidence="2 3">
    <name type="scientific">Pseudomonas synxantha</name>
    <dbReference type="NCBI Taxonomy" id="47883"/>
    <lineage>
        <taxon>Bacteria</taxon>
        <taxon>Pseudomonadati</taxon>
        <taxon>Pseudomonadota</taxon>
        <taxon>Gammaproteobacteria</taxon>
        <taxon>Pseudomonadales</taxon>
        <taxon>Pseudomonadaceae</taxon>
        <taxon>Pseudomonas</taxon>
    </lineage>
</organism>
<dbReference type="AlphaFoldDB" id="A0AAU8TIC2"/>
<reference evidence="2 3" key="1">
    <citation type="journal article" date="2015" name="Genome Announc.">
        <title>Complete Genome Sequence of Biocontrol Strain Pseudomonas fluorescens LBUM223.</title>
        <authorList>
            <person name="Roquigny R."/>
            <person name="Arseneault T."/>
            <person name="Gadkar V.J."/>
            <person name="Novinscak A."/>
            <person name="Joly D.L."/>
            <person name="Filion M."/>
        </authorList>
    </citation>
    <scope>NUCLEOTIDE SEQUENCE [LARGE SCALE GENOMIC DNA]</scope>
    <source>
        <strain evidence="2 3">LBUM223</strain>
    </source>
</reference>
<evidence type="ECO:0000259" key="1">
    <source>
        <dbReference type="Pfam" id="PF03050"/>
    </source>
</evidence>
<proteinExistence type="predicted"/>
<accession>A0AAU8TIC2</accession>
<sequence length="65" mass="7403">MAAAGLITWVLISKYLDHLPLYRLEQIANRAGVTLARSTLADWWADMDLPCNRWLIDWPNCCANA</sequence>
<evidence type="ECO:0000313" key="3">
    <source>
        <dbReference type="Proteomes" id="UP000033099"/>
    </source>
</evidence>
<dbReference type="Pfam" id="PF03050">
    <property type="entry name" value="DDE_Tnp_IS66"/>
    <property type="match status" value="1"/>
</dbReference>